<protein>
    <submittedName>
        <fullName evidence="6">TetR family transcriptional regulator</fullName>
    </submittedName>
</protein>
<keyword evidence="3" id="KW-0804">Transcription</keyword>
<feature type="DNA-binding region" description="H-T-H motif" evidence="4">
    <location>
        <begin position="32"/>
        <end position="51"/>
    </location>
</feature>
<dbReference type="PANTHER" id="PTHR30055:SF151">
    <property type="entry name" value="TRANSCRIPTIONAL REGULATORY PROTEIN"/>
    <property type="match status" value="1"/>
</dbReference>
<comment type="caution">
    <text evidence="6">The sequence shown here is derived from an EMBL/GenBank/DDBJ whole genome shotgun (WGS) entry which is preliminary data.</text>
</comment>
<feature type="domain" description="HTH tetR-type" evidence="5">
    <location>
        <begin position="9"/>
        <end position="69"/>
    </location>
</feature>
<keyword evidence="2 4" id="KW-0238">DNA-binding</keyword>
<dbReference type="RefSeq" id="WP_165446682.1">
    <property type="nucleotide sequence ID" value="NZ_BIMR01000080.1"/>
</dbReference>
<dbReference type="InterPro" id="IPR050109">
    <property type="entry name" value="HTH-type_TetR-like_transc_reg"/>
</dbReference>
<dbReference type="GO" id="GO:0000976">
    <property type="term" value="F:transcription cis-regulatory region binding"/>
    <property type="evidence" value="ECO:0007669"/>
    <property type="project" value="TreeGrafter"/>
</dbReference>
<dbReference type="InterPro" id="IPR009057">
    <property type="entry name" value="Homeodomain-like_sf"/>
</dbReference>
<dbReference type="EMBL" id="BIMR01000080">
    <property type="protein sequence ID" value="GCE76202.1"/>
    <property type="molecule type" value="Genomic_DNA"/>
</dbReference>
<dbReference type="InterPro" id="IPR004111">
    <property type="entry name" value="Repressor_TetR_C"/>
</dbReference>
<dbReference type="InterPro" id="IPR001647">
    <property type="entry name" value="HTH_TetR"/>
</dbReference>
<organism evidence="6 7">
    <name type="scientific">Cellulomonas biazotea</name>
    <dbReference type="NCBI Taxonomy" id="1709"/>
    <lineage>
        <taxon>Bacteria</taxon>
        <taxon>Bacillati</taxon>
        <taxon>Actinomycetota</taxon>
        <taxon>Actinomycetes</taxon>
        <taxon>Micrococcales</taxon>
        <taxon>Cellulomonadaceae</taxon>
        <taxon>Cellulomonas</taxon>
    </lineage>
</organism>
<accession>A0A402DPY2</accession>
<gene>
    <name evidence="6" type="ORF">CBZ_12580</name>
</gene>
<evidence type="ECO:0000256" key="2">
    <source>
        <dbReference type="ARBA" id="ARBA00023125"/>
    </source>
</evidence>
<evidence type="ECO:0000256" key="4">
    <source>
        <dbReference type="PROSITE-ProRule" id="PRU00335"/>
    </source>
</evidence>
<evidence type="ECO:0000259" key="5">
    <source>
        <dbReference type="PROSITE" id="PS50977"/>
    </source>
</evidence>
<dbReference type="Pfam" id="PF02909">
    <property type="entry name" value="TetR_C_1"/>
    <property type="match status" value="1"/>
</dbReference>
<dbReference type="Pfam" id="PF00440">
    <property type="entry name" value="TetR_N"/>
    <property type="match status" value="1"/>
</dbReference>
<dbReference type="PROSITE" id="PS50977">
    <property type="entry name" value="HTH_TETR_2"/>
    <property type="match status" value="1"/>
</dbReference>
<dbReference type="GO" id="GO:0045892">
    <property type="term" value="P:negative regulation of DNA-templated transcription"/>
    <property type="evidence" value="ECO:0007669"/>
    <property type="project" value="InterPro"/>
</dbReference>
<dbReference type="SUPFAM" id="SSF46689">
    <property type="entry name" value="Homeodomain-like"/>
    <property type="match status" value="1"/>
</dbReference>
<name>A0A402DPY2_9CELL</name>
<keyword evidence="7" id="KW-1185">Reference proteome</keyword>
<proteinExistence type="predicted"/>
<dbReference type="InterPro" id="IPR036271">
    <property type="entry name" value="Tet_transcr_reg_TetR-rel_C_sf"/>
</dbReference>
<keyword evidence="1" id="KW-0805">Transcription regulation</keyword>
<dbReference type="Gene3D" id="1.10.357.10">
    <property type="entry name" value="Tetracycline Repressor, domain 2"/>
    <property type="match status" value="1"/>
</dbReference>
<dbReference type="SUPFAM" id="SSF48498">
    <property type="entry name" value="Tetracyclin repressor-like, C-terminal domain"/>
    <property type="match status" value="1"/>
</dbReference>
<dbReference type="GO" id="GO:0003700">
    <property type="term" value="F:DNA-binding transcription factor activity"/>
    <property type="evidence" value="ECO:0007669"/>
    <property type="project" value="TreeGrafter"/>
</dbReference>
<evidence type="ECO:0000256" key="1">
    <source>
        <dbReference type="ARBA" id="ARBA00023015"/>
    </source>
</evidence>
<dbReference type="Proteomes" id="UP000289954">
    <property type="component" value="Unassembled WGS sequence"/>
</dbReference>
<sequence length="229" mass="24589">MSTQPVREALSLDRVVRAAVAIADQDGLGAVTMRRVATDLQCEAMSLYHHVPSKDALLAALADEATRRVIDATAGLDADSWRDAVRRRCLAARDVMLRHPWAPGLLAAQTTTPPSAWRVFEQLVGTLHDAGFDDDLAHRTIHALGSMVLGFSTELFEPDATDAAASTMPDADALAVMAEHMPHLARMAASVVHEVDGALSVCDTQAEFEFTLGLVLDGLERQRLARAGA</sequence>
<dbReference type="PANTHER" id="PTHR30055">
    <property type="entry name" value="HTH-TYPE TRANSCRIPTIONAL REGULATOR RUTR"/>
    <property type="match status" value="1"/>
</dbReference>
<evidence type="ECO:0000313" key="6">
    <source>
        <dbReference type="EMBL" id="GCE76202.1"/>
    </source>
</evidence>
<reference evidence="6 7" key="1">
    <citation type="submission" date="2019-01" db="EMBL/GenBank/DDBJ databases">
        <title>Draft genome sequence of Cellulomonas takizawaensis strain TKZ-21.</title>
        <authorList>
            <person name="Yamamura H."/>
            <person name="Hayashi T."/>
            <person name="Hamada M."/>
            <person name="Serisawa Y."/>
            <person name="Matsuyama K."/>
            <person name="Nakagawa Y."/>
            <person name="Otoguro M."/>
            <person name="Yanagida F."/>
            <person name="Hayakawa M."/>
        </authorList>
    </citation>
    <scope>NUCLEOTIDE SEQUENCE [LARGE SCALE GENOMIC DNA]</scope>
    <source>
        <strain evidence="6 7">NBRC12680</strain>
    </source>
</reference>
<evidence type="ECO:0000313" key="7">
    <source>
        <dbReference type="Proteomes" id="UP000289954"/>
    </source>
</evidence>
<evidence type="ECO:0000256" key="3">
    <source>
        <dbReference type="ARBA" id="ARBA00023163"/>
    </source>
</evidence>
<dbReference type="AlphaFoldDB" id="A0A402DPY2"/>
<dbReference type="Gene3D" id="1.10.10.60">
    <property type="entry name" value="Homeodomain-like"/>
    <property type="match status" value="1"/>
</dbReference>